<dbReference type="AlphaFoldDB" id="A0A5B7HZ82"/>
<evidence type="ECO:0000313" key="2">
    <source>
        <dbReference type="EMBL" id="MPC75303.1"/>
    </source>
</evidence>
<gene>
    <name evidence="2" type="ORF">E2C01_069688</name>
</gene>
<comment type="caution">
    <text evidence="2">The sequence shown here is derived from an EMBL/GenBank/DDBJ whole genome shotgun (WGS) entry which is preliminary data.</text>
</comment>
<keyword evidence="3" id="KW-1185">Reference proteome</keyword>
<name>A0A5B7HZ82_PORTR</name>
<accession>A0A5B7HZ82</accession>
<organism evidence="2 3">
    <name type="scientific">Portunus trituberculatus</name>
    <name type="common">Swimming crab</name>
    <name type="synonym">Neptunus trituberculatus</name>
    <dbReference type="NCBI Taxonomy" id="210409"/>
    <lineage>
        <taxon>Eukaryota</taxon>
        <taxon>Metazoa</taxon>
        <taxon>Ecdysozoa</taxon>
        <taxon>Arthropoda</taxon>
        <taxon>Crustacea</taxon>
        <taxon>Multicrustacea</taxon>
        <taxon>Malacostraca</taxon>
        <taxon>Eumalacostraca</taxon>
        <taxon>Eucarida</taxon>
        <taxon>Decapoda</taxon>
        <taxon>Pleocyemata</taxon>
        <taxon>Brachyura</taxon>
        <taxon>Eubrachyura</taxon>
        <taxon>Portunoidea</taxon>
        <taxon>Portunidae</taxon>
        <taxon>Portuninae</taxon>
        <taxon>Portunus</taxon>
    </lineage>
</organism>
<evidence type="ECO:0000256" key="1">
    <source>
        <dbReference type="SAM" id="Phobius"/>
    </source>
</evidence>
<dbReference type="Proteomes" id="UP000324222">
    <property type="component" value="Unassembled WGS sequence"/>
</dbReference>
<keyword evidence="1" id="KW-0472">Membrane</keyword>
<evidence type="ECO:0008006" key="4">
    <source>
        <dbReference type="Google" id="ProtNLM"/>
    </source>
</evidence>
<protein>
    <recommendedName>
        <fullName evidence="4">Transmembrane protein</fullName>
    </recommendedName>
</protein>
<keyword evidence="1" id="KW-1133">Transmembrane helix</keyword>
<proteinExistence type="predicted"/>
<dbReference type="EMBL" id="VSRR010040801">
    <property type="protein sequence ID" value="MPC75303.1"/>
    <property type="molecule type" value="Genomic_DNA"/>
</dbReference>
<keyword evidence="1" id="KW-0812">Transmembrane</keyword>
<feature type="transmembrane region" description="Helical" evidence="1">
    <location>
        <begin position="14"/>
        <end position="37"/>
    </location>
</feature>
<evidence type="ECO:0000313" key="3">
    <source>
        <dbReference type="Proteomes" id="UP000324222"/>
    </source>
</evidence>
<reference evidence="2 3" key="1">
    <citation type="submission" date="2019-05" db="EMBL/GenBank/DDBJ databases">
        <title>Another draft genome of Portunus trituberculatus and its Hox gene families provides insights of decapod evolution.</title>
        <authorList>
            <person name="Jeong J.-H."/>
            <person name="Song I."/>
            <person name="Kim S."/>
            <person name="Choi T."/>
            <person name="Kim D."/>
            <person name="Ryu S."/>
            <person name="Kim W."/>
        </authorList>
    </citation>
    <scope>NUCLEOTIDE SEQUENCE [LARGE SCALE GENOMIC DNA]</scope>
    <source>
        <tissue evidence="2">Muscle</tissue>
    </source>
</reference>
<sequence length="51" mass="5163">MVVGVVMTVGAVEVLLVVAVVVVVVVVVAVVMALIFGDGVGGIDDNRNKEI</sequence>